<protein>
    <submittedName>
        <fullName evidence="2">Uncharacterized protein</fullName>
    </submittedName>
</protein>
<dbReference type="Proteomes" id="UP000050791">
    <property type="component" value="Unassembled WGS sequence"/>
</dbReference>
<evidence type="ECO:0000313" key="1">
    <source>
        <dbReference type="Proteomes" id="UP000050791"/>
    </source>
</evidence>
<organism evidence="1 2">
    <name type="scientific">Schistosoma mattheei</name>
    <dbReference type="NCBI Taxonomy" id="31246"/>
    <lineage>
        <taxon>Eukaryota</taxon>
        <taxon>Metazoa</taxon>
        <taxon>Spiralia</taxon>
        <taxon>Lophotrochozoa</taxon>
        <taxon>Platyhelminthes</taxon>
        <taxon>Trematoda</taxon>
        <taxon>Digenea</taxon>
        <taxon>Strigeidida</taxon>
        <taxon>Schistosomatoidea</taxon>
        <taxon>Schistosomatidae</taxon>
        <taxon>Schistosoma</taxon>
    </lineage>
</organism>
<evidence type="ECO:0000313" key="2">
    <source>
        <dbReference type="WBParaSite" id="SMTH1_91040.1"/>
    </source>
</evidence>
<dbReference type="AlphaFoldDB" id="A0AA85C122"/>
<proteinExistence type="predicted"/>
<reference evidence="2" key="1">
    <citation type="submission" date="2023-11" db="UniProtKB">
        <authorList>
            <consortium name="WormBaseParasite"/>
        </authorList>
    </citation>
    <scope>IDENTIFICATION</scope>
</reference>
<accession>A0AA85C122</accession>
<name>A0AA85C122_9TREM</name>
<sequence>MENVYCQGIGMLKVGDTDTYPMRAINVCVRLRMIYLVQSSMSEEEKWWHPNKLPPSGYQSNIAQDHDRKSFYPFNSELGYRIFKRIIEMKRTGIEQQNNQENTYRPKYVNQMNKDERFLLKQSVCSQKPNSISSNSAFNQFRSIENMPEFYLNLKCDIDDLE</sequence>
<dbReference type="WBParaSite" id="SMTH1_91040.1">
    <property type="protein sequence ID" value="SMTH1_91040.1"/>
    <property type="gene ID" value="SMTH1_91040"/>
</dbReference>